<evidence type="ECO:0000256" key="9">
    <source>
        <dbReference type="PROSITE-ProRule" id="PRU10141"/>
    </source>
</evidence>
<accession>A0A2I1D9W1</accession>
<dbReference type="Proteomes" id="UP000234254">
    <property type="component" value="Unassembled WGS sequence"/>
</dbReference>
<dbReference type="EMBL" id="MSFM01000003">
    <property type="protein sequence ID" value="PKY06652.1"/>
    <property type="molecule type" value="Genomic_DNA"/>
</dbReference>
<dbReference type="GO" id="GO:0050684">
    <property type="term" value="P:regulation of mRNA processing"/>
    <property type="evidence" value="ECO:0007669"/>
    <property type="project" value="TreeGrafter"/>
</dbReference>
<dbReference type="InterPro" id="IPR000719">
    <property type="entry name" value="Prot_kinase_dom"/>
</dbReference>
<dbReference type="InterPro" id="IPR011009">
    <property type="entry name" value="Kinase-like_dom_sf"/>
</dbReference>
<proteinExistence type="predicted"/>
<comment type="catalytic activity">
    <reaction evidence="8">
        <text>L-seryl-[protein] + ATP = O-phospho-L-seryl-[protein] + ADP + H(+)</text>
        <dbReference type="Rhea" id="RHEA:17989"/>
        <dbReference type="Rhea" id="RHEA-COMP:9863"/>
        <dbReference type="Rhea" id="RHEA-COMP:11604"/>
        <dbReference type="ChEBI" id="CHEBI:15378"/>
        <dbReference type="ChEBI" id="CHEBI:29999"/>
        <dbReference type="ChEBI" id="CHEBI:30616"/>
        <dbReference type="ChEBI" id="CHEBI:83421"/>
        <dbReference type="ChEBI" id="CHEBI:456216"/>
        <dbReference type="EC" id="2.7.11.1"/>
    </reaction>
</comment>
<feature type="domain" description="Protein kinase" evidence="10">
    <location>
        <begin position="53"/>
        <end position="358"/>
    </location>
</feature>
<keyword evidence="12" id="KW-1185">Reference proteome</keyword>
<organism evidence="11 12">
    <name type="scientific">Aspergillus campestris (strain IBT 28561)</name>
    <dbReference type="NCBI Taxonomy" id="1392248"/>
    <lineage>
        <taxon>Eukaryota</taxon>
        <taxon>Fungi</taxon>
        <taxon>Dikarya</taxon>
        <taxon>Ascomycota</taxon>
        <taxon>Pezizomycotina</taxon>
        <taxon>Eurotiomycetes</taxon>
        <taxon>Eurotiomycetidae</taxon>
        <taxon>Eurotiales</taxon>
        <taxon>Aspergillaceae</taxon>
        <taxon>Aspergillus</taxon>
        <taxon>Aspergillus subgen. Circumdati</taxon>
    </lineage>
</organism>
<dbReference type="Gene3D" id="3.30.200.20">
    <property type="entry name" value="Phosphorylase Kinase, domain 1"/>
    <property type="match status" value="1"/>
</dbReference>
<evidence type="ECO:0000256" key="7">
    <source>
        <dbReference type="ARBA" id="ARBA00047899"/>
    </source>
</evidence>
<comment type="catalytic activity">
    <reaction evidence="7">
        <text>L-threonyl-[protein] + ATP = O-phospho-L-threonyl-[protein] + ADP + H(+)</text>
        <dbReference type="Rhea" id="RHEA:46608"/>
        <dbReference type="Rhea" id="RHEA-COMP:11060"/>
        <dbReference type="Rhea" id="RHEA-COMP:11605"/>
        <dbReference type="ChEBI" id="CHEBI:15378"/>
        <dbReference type="ChEBI" id="CHEBI:30013"/>
        <dbReference type="ChEBI" id="CHEBI:30616"/>
        <dbReference type="ChEBI" id="CHEBI:61977"/>
        <dbReference type="ChEBI" id="CHEBI:456216"/>
        <dbReference type="EC" id="2.7.11.1"/>
    </reaction>
</comment>
<evidence type="ECO:0000256" key="3">
    <source>
        <dbReference type="ARBA" id="ARBA00022679"/>
    </source>
</evidence>
<evidence type="ECO:0000313" key="12">
    <source>
        <dbReference type="Proteomes" id="UP000234254"/>
    </source>
</evidence>
<dbReference type="Pfam" id="PF00069">
    <property type="entry name" value="Pkinase"/>
    <property type="match status" value="1"/>
</dbReference>
<gene>
    <name evidence="11" type="ORF">P168DRAFT_309535</name>
</gene>
<dbReference type="AlphaFoldDB" id="A0A2I1D9W1"/>
<evidence type="ECO:0000256" key="2">
    <source>
        <dbReference type="ARBA" id="ARBA00022527"/>
    </source>
</evidence>
<evidence type="ECO:0000256" key="5">
    <source>
        <dbReference type="ARBA" id="ARBA00022777"/>
    </source>
</evidence>
<keyword evidence="4 9" id="KW-0547">Nucleotide-binding</keyword>
<keyword evidence="3" id="KW-0808">Transferase</keyword>
<sequence>MGMLQLCRLLHHLDFEKAPPFLYQPIEGVERLERYQPGGYYPTLIGDMFKDRYRIVHKLGYGTYSTVWLARDEQQTAYVAVKIGTGDAPSNEADVLCAITDTCQTDCSGRAMIPLIHDRFEIQSPNGSHRCYVTSPAQSSVAAASFPTFFNIDTARALASELVLAITYTHARGFVHGVPVGLGKKSNEIALGEAHLLLSDFGEAFSPSNPQQTRTGDQCCLPLPVLPPEAYFEPDRPISFPADIWALACAIWSIFSSRPLFDATLATHDDTSSQQVDILGQLPLEWWKNTGRPKKGRFVVPSLEDCFEREIQAARQNNGMGQVGTEETVALLDMLRRMLAFRPEERATATTILDSKWMTTWGLPASEKSGRV</sequence>
<dbReference type="PROSITE" id="PS50011">
    <property type="entry name" value="PROTEIN_KINASE_DOM"/>
    <property type="match status" value="1"/>
</dbReference>
<keyword evidence="2" id="KW-0723">Serine/threonine-protein kinase</keyword>
<evidence type="ECO:0000313" key="11">
    <source>
        <dbReference type="EMBL" id="PKY06652.1"/>
    </source>
</evidence>
<dbReference type="InterPro" id="IPR051334">
    <property type="entry name" value="SRPK"/>
</dbReference>
<evidence type="ECO:0000256" key="6">
    <source>
        <dbReference type="ARBA" id="ARBA00022840"/>
    </source>
</evidence>
<name>A0A2I1D9W1_ASPC2</name>
<dbReference type="SMART" id="SM00220">
    <property type="entry name" value="S_TKc"/>
    <property type="match status" value="1"/>
</dbReference>
<dbReference type="PANTHER" id="PTHR47634:SF9">
    <property type="entry name" value="PROTEIN KINASE DOMAIN-CONTAINING PROTEIN-RELATED"/>
    <property type="match status" value="1"/>
</dbReference>
<evidence type="ECO:0000256" key="4">
    <source>
        <dbReference type="ARBA" id="ARBA00022741"/>
    </source>
</evidence>
<dbReference type="Gene3D" id="1.10.510.10">
    <property type="entry name" value="Transferase(Phosphotransferase) domain 1"/>
    <property type="match status" value="1"/>
</dbReference>
<comment type="caution">
    <text evidence="11">The sequence shown here is derived from an EMBL/GenBank/DDBJ whole genome shotgun (WGS) entry which is preliminary data.</text>
</comment>
<dbReference type="SUPFAM" id="SSF56112">
    <property type="entry name" value="Protein kinase-like (PK-like)"/>
    <property type="match status" value="1"/>
</dbReference>
<evidence type="ECO:0000256" key="1">
    <source>
        <dbReference type="ARBA" id="ARBA00012513"/>
    </source>
</evidence>
<evidence type="ECO:0000259" key="10">
    <source>
        <dbReference type="PROSITE" id="PS50011"/>
    </source>
</evidence>
<dbReference type="PANTHER" id="PTHR47634">
    <property type="entry name" value="PROTEIN KINASE DOMAIN-CONTAINING PROTEIN-RELATED"/>
    <property type="match status" value="1"/>
</dbReference>
<dbReference type="GO" id="GO:0000245">
    <property type="term" value="P:spliceosomal complex assembly"/>
    <property type="evidence" value="ECO:0007669"/>
    <property type="project" value="TreeGrafter"/>
</dbReference>
<keyword evidence="5" id="KW-0418">Kinase</keyword>
<evidence type="ECO:0000256" key="8">
    <source>
        <dbReference type="ARBA" id="ARBA00048679"/>
    </source>
</evidence>
<reference evidence="11" key="1">
    <citation type="submission" date="2016-12" db="EMBL/GenBank/DDBJ databases">
        <title>The genomes of Aspergillus section Nigri reveals drivers in fungal speciation.</title>
        <authorList>
            <consortium name="DOE Joint Genome Institute"/>
            <person name="Vesth T.C."/>
            <person name="Nybo J."/>
            <person name="Theobald S."/>
            <person name="Brandl J."/>
            <person name="Frisvad J.C."/>
            <person name="Nielsen K.F."/>
            <person name="Lyhne E.K."/>
            <person name="Kogle M.E."/>
            <person name="Kuo A."/>
            <person name="Riley R."/>
            <person name="Clum A."/>
            <person name="Nolan M."/>
            <person name="Lipzen A."/>
            <person name="Salamov A."/>
            <person name="Henrissat B."/>
            <person name="Wiebenga A."/>
            <person name="De vries R.P."/>
            <person name="Grigoriev I.V."/>
            <person name="Mortensen U.H."/>
            <person name="Andersen M.R."/>
            <person name="Baker S.E."/>
        </authorList>
    </citation>
    <scope>NUCLEOTIDE SEQUENCE</scope>
    <source>
        <strain evidence="11">IBT 28561</strain>
    </source>
</reference>
<dbReference type="EC" id="2.7.11.1" evidence="1"/>
<feature type="binding site" evidence="9">
    <location>
        <position position="82"/>
    </location>
    <ligand>
        <name>ATP</name>
        <dbReference type="ChEBI" id="CHEBI:30616"/>
    </ligand>
</feature>
<keyword evidence="6 9" id="KW-0067">ATP-binding</keyword>
<dbReference type="GeneID" id="36546835"/>
<dbReference type="InterPro" id="IPR017441">
    <property type="entry name" value="Protein_kinase_ATP_BS"/>
</dbReference>
<dbReference type="RefSeq" id="XP_024695246.1">
    <property type="nucleotide sequence ID" value="XM_024839311.1"/>
</dbReference>
<dbReference type="OrthoDB" id="5979581at2759"/>
<dbReference type="VEuPathDB" id="FungiDB:P168DRAFT_309535"/>
<dbReference type="GO" id="GO:0004674">
    <property type="term" value="F:protein serine/threonine kinase activity"/>
    <property type="evidence" value="ECO:0007669"/>
    <property type="project" value="UniProtKB-KW"/>
</dbReference>
<dbReference type="PROSITE" id="PS00107">
    <property type="entry name" value="PROTEIN_KINASE_ATP"/>
    <property type="match status" value="1"/>
</dbReference>
<protein>
    <recommendedName>
        <fullName evidence="1">non-specific serine/threonine protein kinase</fullName>
        <ecNumber evidence="1">2.7.11.1</ecNumber>
    </recommendedName>
</protein>
<dbReference type="GO" id="GO:0005524">
    <property type="term" value="F:ATP binding"/>
    <property type="evidence" value="ECO:0007669"/>
    <property type="project" value="UniProtKB-UniRule"/>
</dbReference>